<evidence type="ECO:0000256" key="1">
    <source>
        <dbReference type="SAM" id="Phobius"/>
    </source>
</evidence>
<feature type="transmembrane region" description="Helical" evidence="1">
    <location>
        <begin position="121"/>
        <end position="140"/>
    </location>
</feature>
<accession>A0ABW2V2R1</accession>
<gene>
    <name evidence="2" type="ORF">ACFQWB_06130</name>
</gene>
<comment type="caution">
    <text evidence="2">The sequence shown here is derived from an EMBL/GenBank/DDBJ whole genome shotgun (WGS) entry which is preliminary data.</text>
</comment>
<reference evidence="3" key="1">
    <citation type="journal article" date="2019" name="Int. J. Syst. Evol. Microbiol.">
        <title>The Global Catalogue of Microorganisms (GCM) 10K type strain sequencing project: providing services to taxonomists for standard genome sequencing and annotation.</title>
        <authorList>
            <consortium name="The Broad Institute Genomics Platform"/>
            <consortium name="The Broad Institute Genome Sequencing Center for Infectious Disease"/>
            <person name="Wu L."/>
            <person name="Ma J."/>
        </authorList>
    </citation>
    <scope>NUCLEOTIDE SEQUENCE [LARGE SCALE GENOMIC DNA]</scope>
    <source>
        <strain evidence="3">JCM 18657</strain>
    </source>
</reference>
<keyword evidence="1" id="KW-1133">Transmembrane helix</keyword>
<proteinExistence type="predicted"/>
<sequence length="494" mass="54802">MNSRREPHPRKSRFFLEENWPRELPAVVAIAVSAAAMVILLLVWPPIGVADNGDFQRIMGMSGLGYGPGPEEERFFRYFHAEYAAGWEYFGQGYYPSTSWVYTILAVGLESLLTWDGRFDIRWLAALYMLSLLASAALLFRWARDEGTVFRWLLAAFAVFGCSDLAYTAYFNSLFGEPMAFVATLFLFVCALGLISGPDRLRPRWWTGFIVGALGLIGSKVQNAPIGLLLALLALGYGFVACAGDAAWKKRTRIGALIIALFSVGIYAAAPSSFKDINKYQSVFYGILLHSPDPEADLRELGLDPSLAVNAGTNYFETAPIPQTGPEIREKFQNVIGHGDIVRFYLAHPGRLLSQLAKASEYAFTIKPSYLGNYEPEAGKGAGAVSRSWSWWSEWKANALPHHWSVIAGLYAAFLAVCAWEWRLARRLRSGTREWGAYAGGTLAAIGAMSYAVPVVADGFADLEKHLFQFNITFDLMAAIVLAWTVRKLLRPRR</sequence>
<keyword evidence="1" id="KW-0472">Membrane</keyword>
<feature type="transmembrane region" description="Helical" evidence="1">
    <location>
        <begin position="468"/>
        <end position="486"/>
    </location>
</feature>
<protein>
    <recommendedName>
        <fullName evidence="4">Dolichyl-phosphate-mannose-protein mannosyltransferase</fullName>
    </recommendedName>
</protein>
<keyword evidence="1" id="KW-0812">Transmembrane</keyword>
<dbReference type="Proteomes" id="UP001596528">
    <property type="component" value="Unassembled WGS sequence"/>
</dbReference>
<evidence type="ECO:0000313" key="2">
    <source>
        <dbReference type="EMBL" id="MFC7749523.1"/>
    </source>
</evidence>
<feature type="transmembrane region" description="Helical" evidence="1">
    <location>
        <begin position="254"/>
        <end position="274"/>
    </location>
</feature>
<feature type="transmembrane region" description="Helical" evidence="1">
    <location>
        <begin position="178"/>
        <end position="197"/>
    </location>
</feature>
<dbReference type="EMBL" id="JBHTGQ010000014">
    <property type="protein sequence ID" value="MFC7749523.1"/>
    <property type="molecule type" value="Genomic_DNA"/>
</dbReference>
<evidence type="ECO:0008006" key="4">
    <source>
        <dbReference type="Google" id="ProtNLM"/>
    </source>
</evidence>
<feature type="transmembrane region" description="Helical" evidence="1">
    <location>
        <begin position="20"/>
        <end position="44"/>
    </location>
</feature>
<organism evidence="2 3">
    <name type="scientific">Paenibacillus thermoaerophilus</name>
    <dbReference type="NCBI Taxonomy" id="1215385"/>
    <lineage>
        <taxon>Bacteria</taxon>
        <taxon>Bacillati</taxon>
        <taxon>Bacillota</taxon>
        <taxon>Bacilli</taxon>
        <taxon>Bacillales</taxon>
        <taxon>Paenibacillaceae</taxon>
        <taxon>Paenibacillus</taxon>
    </lineage>
</organism>
<keyword evidence="3" id="KW-1185">Reference proteome</keyword>
<name>A0ABW2V2R1_9BACL</name>
<dbReference type="RefSeq" id="WP_138788414.1">
    <property type="nucleotide sequence ID" value="NZ_JBHTGQ010000014.1"/>
</dbReference>
<feature type="transmembrane region" description="Helical" evidence="1">
    <location>
        <begin position="152"/>
        <end position="172"/>
    </location>
</feature>
<feature type="transmembrane region" description="Helical" evidence="1">
    <location>
        <begin position="227"/>
        <end position="247"/>
    </location>
</feature>
<feature type="transmembrane region" description="Helical" evidence="1">
    <location>
        <begin position="402"/>
        <end position="423"/>
    </location>
</feature>
<evidence type="ECO:0000313" key="3">
    <source>
        <dbReference type="Proteomes" id="UP001596528"/>
    </source>
</evidence>
<feature type="transmembrane region" description="Helical" evidence="1">
    <location>
        <begin position="204"/>
        <end position="221"/>
    </location>
</feature>
<feature type="transmembrane region" description="Helical" evidence="1">
    <location>
        <begin position="435"/>
        <end position="456"/>
    </location>
</feature>